<organism evidence="3 4">
    <name type="scientific">Mojavia pulchra JT2-VF2</name>
    <dbReference type="NCBI Taxonomy" id="287848"/>
    <lineage>
        <taxon>Bacteria</taxon>
        <taxon>Bacillati</taxon>
        <taxon>Cyanobacteriota</taxon>
        <taxon>Cyanophyceae</taxon>
        <taxon>Nostocales</taxon>
        <taxon>Nostocaceae</taxon>
    </lineage>
</organism>
<dbReference type="PANTHER" id="PTHR38340:SF1">
    <property type="entry name" value="S-LAYER PROTEIN"/>
    <property type="match status" value="1"/>
</dbReference>
<sequence length="180" mass="17435">MAGNEGNNSLTGGLGNDILFGNAGADTLLGGGGADTLDGGDGDDNLNGGGGADSLIGGAGNDVVTGADANDILVGGIGNDTITGGAGSDTIRYASGDGQDRINGFTTGAGGDVLSFSGIGAIDVFYNAAGNTVFRIGDGIAGNADFNTGQLLLTLVNTSFTAADISTNIDPTNTTIFQFS</sequence>
<dbReference type="SUPFAM" id="SSF51120">
    <property type="entry name" value="beta-Roll"/>
    <property type="match status" value="1"/>
</dbReference>
<dbReference type="Gene3D" id="2.150.10.10">
    <property type="entry name" value="Serralysin-like metalloprotease, C-terminal"/>
    <property type="match status" value="2"/>
</dbReference>
<evidence type="ECO:0000313" key="3">
    <source>
        <dbReference type="EMBL" id="MBW4562280.1"/>
    </source>
</evidence>
<dbReference type="Proteomes" id="UP000715781">
    <property type="component" value="Unassembled WGS sequence"/>
</dbReference>
<dbReference type="InterPro" id="IPR001343">
    <property type="entry name" value="Hemolysn_Ca-bd"/>
</dbReference>
<reference evidence="3" key="2">
    <citation type="journal article" date="2022" name="Microbiol. Resour. Announc.">
        <title>Metagenome Sequencing to Explore Phylogenomics of Terrestrial Cyanobacteria.</title>
        <authorList>
            <person name="Ward R.D."/>
            <person name="Stajich J.E."/>
            <person name="Johansen J.R."/>
            <person name="Huntemann M."/>
            <person name="Clum A."/>
            <person name="Foster B."/>
            <person name="Foster B."/>
            <person name="Roux S."/>
            <person name="Palaniappan K."/>
            <person name="Varghese N."/>
            <person name="Mukherjee S."/>
            <person name="Reddy T.B.K."/>
            <person name="Daum C."/>
            <person name="Copeland A."/>
            <person name="Chen I.A."/>
            <person name="Ivanova N.N."/>
            <person name="Kyrpides N.C."/>
            <person name="Shapiro N."/>
            <person name="Eloe-Fadrosh E.A."/>
            <person name="Pietrasiak N."/>
        </authorList>
    </citation>
    <scope>NUCLEOTIDE SEQUENCE</scope>
    <source>
        <strain evidence="3">JT2-VF2</strain>
    </source>
</reference>
<evidence type="ECO:0000313" key="4">
    <source>
        <dbReference type="Proteomes" id="UP000715781"/>
    </source>
</evidence>
<comment type="caution">
    <text evidence="3">The sequence shown here is derived from an EMBL/GenBank/DDBJ whole genome shotgun (WGS) entry which is preliminary data.</text>
</comment>
<dbReference type="GO" id="GO:0005576">
    <property type="term" value="C:extracellular region"/>
    <property type="evidence" value="ECO:0007669"/>
    <property type="project" value="UniProtKB-SubCell"/>
</dbReference>
<dbReference type="AlphaFoldDB" id="A0A951UHL8"/>
<comment type="subcellular location">
    <subcellularLocation>
        <location evidence="1">Secreted</location>
    </subcellularLocation>
</comment>
<accession>A0A951UHL8</accession>
<dbReference type="InterPro" id="IPR018511">
    <property type="entry name" value="Hemolysin-typ_Ca-bd_CS"/>
</dbReference>
<dbReference type="PANTHER" id="PTHR38340">
    <property type="entry name" value="S-LAYER PROTEIN"/>
    <property type="match status" value="1"/>
</dbReference>
<dbReference type="GO" id="GO:0005509">
    <property type="term" value="F:calcium ion binding"/>
    <property type="evidence" value="ECO:0007669"/>
    <property type="project" value="InterPro"/>
</dbReference>
<evidence type="ECO:0008006" key="5">
    <source>
        <dbReference type="Google" id="ProtNLM"/>
    </source>
</evidence>
<dbReference type="InterPro" id="IPR050557">
    <property type="entry name" value="RTX_toxin/Mannuronan_C5-epim"/>
</dbReference>
<dbReference type="PROSITE" id="PS00330">
    <property type="entry name" value="HEMOLYSIN_CALCIUM"/>
    <property type="match status" value="5"/>
</dbReference>
<reference evidence="3" key="1">
    <citation type="submission" date="2021-05" db="EMBL/GenBank/DDBJ databases">
        <authorList>
            <person name="Pietrasiak N."/>
            <person name="Ward R."/>
            <person name="Stajich J.E."/>
            <person name="Kurbessoian T."/>
        </authorList>
    </citation>
    <scope>NUCLEOTIDE SEQUENCE</scope>
    <source>
        <strain evidence="3">JT2-VF2</strain>
    </source>
</reference>
<dbReference type="InterPro" id="IPR011049">
    <property type="entry name" value="Serralysin-like_metalloprot_C"/>
</dbReference>
<gene>
    <name evidence="3" type="ORF">KME32_14240</name>
</gene>
<dbReference type="Pfam" id="PF00353">
    <property type="entry name" value="HemolysinCabind"/>
    <property type="match status" value="2"/>
</dbReference>
<dbReference type="PRINTS" id="PR00313">
    <property type="entry name" value="CABNDNGRPT"/>
</dbReference>
<evidence type="ECO:0000256" key="1">
    <source>
        <dbReference type="ARBA" id="ARBA00004613"/>
    </source>
</evidence>
<proteinExistence type="predicted"/>
<keyword evidence="2" id="KW-0964">Secreted</keyword>
<evidence type="ECO:0000256" key="2">
    <source>
        <dbReference type="ARBA" id="ARBA00022525"/>
    </source>
</evidence>
<name>A0A951UHL8_9NOST</name>
<protein>
    <recommendedName>
        <fullName evidence="5">Calcium-binding protein</fullName>
    </recommendedName>
</protein>
<dbReference type="EMBL" id="JAHHHN010000007">
    <property type="protein sequence ID" value="MBW4562280.1"/>
    <property type="molecule type" value="Genomic_DNA"/>
</dbReference>